<dbReference type="InterPro" id="IPR029061">
    <property type="entry name" value="THDP-binding"/>
</dbReference>
<evidence type="ECO:0000256" key="3">
    <source>
        <dbReference type="ARBA" id="ARBA00011738"/>
    </source>
</evidence>
<feature type="binding site" evidence="10">
    <location>
        <position position="175"/>
    </location>
    <ligand>
        <name>Mg(2+)</name>
        <dbReference type="ChEBI" id="CHEBI:18420"/>
    </ligand>
</feature>
<dbReference type="OrthoDB" id="9803371at2"/>
<evidence type="ECO:0000256" key="8">
    <source>
        <dbReference type="ARBA" id="ARBA00023052"/>
    </source>
</evidence>
<comment type="pathway">
    <text evidence="1 10">Metabolic intermediate biosynthesis; 1-deoxy-D-xylulose 5-phosphate biosynthesis; 1-deoxy-D-xylulose 5-phosphate from D-glyceraldehyde 3-phosphate and pyruvate: step 1/1.</text>
</comment>
<evidence type="ECO:0000256" key="10">
    <source>
        <dbReference type="HAMAP-Rule" id="MF_00315"/>
    </source>
</evidence>
<evidence type="ECO:0000256" key="4">
    <source>
        <dbReference type="ARBA" id="ARBA00022679"/>
    </source>
</evidence>
<evidence type="ECO:0000256" key="1">
    <source>
        <dbReference type="ARBA" id="ARBA00004980"/>
    </source>
</evidence>
<dbReference type="SUPFAM" id="SSF52518">
    <property type="entry name" value="Thiamin diphosphate-binding fold (THDP-binding)"/>
    <property type="match status" value="2"/>
</dbReference>
<dbReference type="RefSeq" id="WP_093368681.1">
    <property type="nucleotide sequence ID" value="NZ_FOQA01000001.1"/>
</dbReference>
<feature type="binding site" evidence="10">
    <location>
        <begin position="147"/>
        <end position="148"/>
    </location>
    <ligand>
        <name>thiamine diphosphate</name>
        <dbReference type="ChEBI" id="CHEBI:58937"/>
    </ligand>
</feature>
<dbReference type="GO" id="GO:0019288">
    <property type="term" value="P:isopentenyl diphosphate biosynthetic process, methylerythritol 4-phosphate pathway"/>
    <property type="evidence" value="ECO:0007669"/>
    <property type="project" value="TreeGrafter"/>
</dbReference>
<comment type="subunit">
    <text evidence="3 10">Homodimer.</text>
</comment>
<comment type="catalytic activity">
    <reaction evidence="10">
        <text>D-glyceraldehyde 3-phosphate + pyruvate + H(+) = 1-deoxy-D-xylulose 5-phosphate + CO2</text>
        <dbReference type="Rhea" id="RHEA:12605"/>
        <dbReference type="ChEBI" id="CHEBI:15361"/>
        <dbReference type="ChEBI" id="CHEBI:15378"/>
        <dbReference type="ChEBI" id="CHEBI:16526"/>
        <dbReference type="ChEBI" id="CHEBI:57792"/>
        <dbReference type="ChEBI" id="CHEBI:59776"/>
        <dbReference type="EC" id="2.2.1.7"/>
    </reaction>
</comment>
<dbReference type="SMART" id="SM00861">
    <property type="entry name" value="Transket_pyr"/>
    <property type="match status" value="1"/>
</dbReference>
<keyword evidence="6 10" id="KW-0460">Magnesium</keyword>
<dbReference type="Gene3D" id="3.40.50.920">
    <property type="match status" value="1"/>
</dbReference>
<keyword evidence="7 10" id="KW-0784">Thiamine biosynthesis</keyword>
<dbReference type="GO" id="GO:0005829">
    <property type="term" value="C:cytosol"/>
    <property type="evidence" value="ECO:0007669"/>
    <property type="project" value="TreeGrafter"/>
</dbReference>
<comment type="cofactor">
    <cofactor evidence="10">
        <name>thiamine diphosphate</name>
        <dbReference type="ChEBI" id="CHEBI:58937"/>
    </cofactor>
    <text evidence="10">Binds 1 thiamine pyrophosphate per subunit.</text>
</comment>
<dbReference type="GO" id="GO:0000287">
    <property type="term" value="F:magnesium ion binding"/>
    <property type="evidence" value="ECO:0007669"/>
    <property type="project" value="UniProtKB-UniRule"/>
</dbReference>
<dbReference type="EC" id="2.2.1.7" evidence="10"/>
<accession>A0A1I3AEG1</accession>
<keyword evidence="13" id="KW-1185">Reference proteome</keyword>
<dbReference type="PROSITE" id="PS00802">
    <property type="entry name" value="TRANSKETOLASE_2"/>
    <property type="match status" value="1"/>
</dbReference>
<evidence type="ECO:0000256" key="7">
    <source>
        <dbReference type="ARBA" id="ARBA00022977"/>
    </source>
</evidence>
<evidence type="ECO:0000256" key="2">
    <source>
        <dbReference type="ARBA" id="ARBA00011081"/>
    </source>
</evidence>
<feature type="binding site" evidence="10">
    <location>
        <position position="146"/>
    </location>
    <ligand>
        <name>Mg(2+)</name>
        <dbReference type="ChEBI" id="CHEBI:18420"/>
    </ligand>
</feature>
<dbReference type="CDD" id="cd07033">
    <property type="entry name" value="TPP_PYR_DXS_TK_like"/>
    <property type="match status" value="1"/>
</dbReference>
<dbReference type="InterPro" id="IPR049557">
    <property type="entry name" value="Transketolase_CS"/>
</dbReference>
<dbReference type="GO" id="GO:0030976">
    <property type="term" value="F:thiamine pyrophosphate binding"/>
    <property type="evidence" value="ECO:0007669"/>
    <property type="project" value="UniProtKB-UniRule"/>
</dbReference>
<dbReference type="InterPro" id="IPR005477">
    <property type="entry name" value="Dxylulose-5-P_synthase"/>
</dbReference>
<dbReference type="Proteomes" id="UP000199287">
    <property type="component" value="Unassembled WGS sequence"/>
</dbReference>
<dbReference type="UniPathway" id="UPA00064">
    <property type="reaction ID" value="UER00091"/>
</dbReference>
<dbReference type="Pfam" id="PF13292">
    <property type="entry name" value="DXP_synthase_N"/>
    <property type="match status" value="1"/>
</dbReference>
<keyword evidence="8 10" id="KW-0786">Thiamine pyrophosphate</keyword>
<comment type="cofactor">
    <cofactor evidence="10">
        <name>Mg(2+)</name>
        <dbReference type="ChEBI" id="CHEBI:18420"/>
    </cofactor>
    <text evidence="10">Binds 1 Mg(2+) ion per subunit.</text>
</comment>
<dbReference type="PANTHER" id="PTHR43322">
    <property type="entry name" value="1-D-DEOXYXYLULOSE 5-PHOSPHATE SYNTHASE-RELATED"/>
    <property type="match status" value="1"/>
</dbReference>
<feature type="binding site" evidence="10">
    <location>
        <position position="366"/>
    </location>
    <ligand>
        <name>thiamine diphosphate</name>
        <dbReference type="ChEBI" id="CHEBI:58937"/>
    </ligand>
</feature>
<dbReference type="FunFam" id="3.40.50.970:FF:000005">
    <property type="entry name" value="1-deoxy-D-xylulose-5-phosphate synthase"/>
    <property type="match status" value="1"/>
</dbReference>
<evidence type="ECO:0000259" key="11">
    <source>
        <dbReference type="SMART" id="SM00861"/>
    </source>
</evidence>
<name>A0A1I3AEG1_9FIRM</name>
<proteinExistence type="inferred from homology"/>
<sequence length="642" mass="70929">MASYLHQIQSPTDLKRLNNNEKYLLAEEIREFLLEKVSKTGGHLASNLGVVELTIALHSSFNTFHDKVVWDVGHQCYVHKILTGRRDDFDSLRQYGGLSGFPKCHESIHDHFNTGHSATSISAALGMATARDFKKDFYHVAAIIGDGALTGGMAFEALNHAGQAGTDFTVILNDNEMSIAENVGGLSNYLTRIRSFPVYSRLKEDLESFIGSFPVLGKSVYRTAEKAKDSIKYFFVPGVLFEELGFTYIGPIDGHSIEDVTEVLNLAKRIKGPKVVHVLTVKGKGYHMAEKYPAKFHGISSFDVITGKKHKPSVKDFSSVAGKALEKLAEKDERVMAITAAMPDGTGLNDFKDRYPNRIFDVGIAEQHAVTFAAGQATAGLRPFFAVYSSFLQRAYDQLIHDVALQNLPVTFLVDRAGLVGNDGETHHGVFDISCLSAVPGLTIMSPSDENELTAMIQHTMTLDGPSLIRYPRGEAFTLSSEHTPIKTGKGRVLQEYGHDFVLIALGSLNRLGLEILENAKELGILGTLIDPRFVKPLDQELLLEYGKLSETIIVMEENQKIGGLGSLIQHAFNEHDLMKKVSIFALADQFTEQGDMNSLYEQAGFSVKTIINHIQHANDKKSAKVVSIKQDERKKHEKKAY</sequence>
<comment type="similarity">
    <text evidence="2 10">Belongs to the transketolase family. DXPS subfamily.</text>
</comment>
<dbReference type="NCBIfam" id="TIGR00204">
    <property type="entry name" value="dxs"/>
    <property type="match status" value="1"/>
</dbReference>
<dbReference type="NCBIfam" id="NF003933">
    <property type="entry name" value="PRK05444.2-2"/>
    <property type="match status" value="1"/>
</dbReference>
<organism evidence="12 13">
    <name type="scientific">Tindallia magadiensis</name>
    <dbReference type="NCBI Taxonomy" id="69895"/>
    <lineage>
        <taxon>Bacteria</taxon>
        <taxon>Bacillati</taxon>
        <taxon>Bacillota</taxon>
        <taxon>Clostridia</taxon>
        <taxon>Peptostreptococcales</taxon>
        <taxon>Tindalliaceae</taxon>
        <taxon>Tindallia</taxon>
    </lineage>
</organism>
<dbReference type="AlphaFoldDB" id="A0A1I3AEG1"/>
<evidence type="ECO:0000256" key="6">
    <source>
        <dbReference type="ARBA" id="ARBA00022842"/>
    </source>
</evidence>
<dbReference type="InterPro" id="IPR009014">
    <property type="entry name" value="Transketo_C/PFOR_II"/>
</dbReference>
<dbReference type="InterPro" id="IPR033248">
    <property type="entry name" value="Transketolase_C"/>
</dbReference>
<dbReference type="GO" id="GO:0016114">
    <property type="term" value="P:terpenoid biosynthetic process"/>
    <property type="evidence" value="ECO:0007669"/>
    <property type="project" value="UniProtKB-UniRule"/>
</dbReference>
<dbReference type="SUPFAM" id="SSF52922">
    <property type="entry name" value="TK C-terminal domain-like"/>
    <property type="match status" value="1"/>
</dbReference>
<reference evidence="13" key="1">
    <citation type="submission" date="2016-10" db="EMBL/GenBank/DDBJ databases">
        <authorList>
            <person name="Varghese N."/>
            <person name="Submissions S."/>
        </authorList>
    </citation>
    <scope>NUCLEOTIDE SEQUENCE [LARGE SCALE GENOMIC DNA]</scope>
    <source>
        <strain evidence="13">Z-7934</strain>
    </source>
</reference>
<evidence type="ECO:0000313" key="12">
    <source>
        <dbReference type="EMBL" id="SFH48464.1"/>
    </source>
</evidence>
<dbReference type="InterPro" id="IPR005475">
    <property type="entry name" value="Transketolase-like_Pyr-bd"/>
</dbReference>
<feature type="binding site" evidence="10">
    <location>
        <position position="175"/>
    </location>
    <ligand>
        <name>thiamine diphosphate</name>
        <dbReference type="ChEBI" id="CHEBI:58937"/>
    </ligand>
</feature>
<dbReference type="HAMAP" id="MF_00315">
    <property type="entry name" value="DXP_synth"/>
    <property type="match status" value="1"/>
</dbReference>
<keyword evidence="9 10" id="KW-0414">Isoprene biosynthesis</keyword>
<dbReference type="STRING" id="69895.SAMN05192551_101164"/>
<dbReference type="Pfam" id="PF02780">
    <property type="entry name" value="Transketolase_C"/>
    <property type="match status" value="1"/>
</dbReference>
<dbReference type="GO" id="GO:0009228">
    <property type="term" value="P:thiamine biosynthetic process"/>
    <property type="evidence" value="ECO:0007669"/>
    <property type="project" value="UniProtKB-UniRule"/>
</dbReference>
<feature type="binding site" evidence="10">
    <location>
        <begin position="115"/>
        <end position="117"/>
    </location>
    <ligand>
        <name>thiamine diphosphate</name>
        <dbReference type="ChEBI" id="CHEBI:58937"/>
    </ligand>
</feature>
<evidence type="ECO:0000256" key="9">
    <source>
        <dbReference type="ARBA" id="ARBA00023229"/>
    </source>
</evidence>
<feature type="domain" description="Transketolase-like pyrimidine-binding" evidence="11">
    <location>
        <begin position="315"/>
        <end position="479"/>
    </location>
</feature>
<dbReference type="InterPro" id="IPR020826">
    <property type="entry name" value="Transketolase_BS"/>
</dbReference>
<feature type="binding site" evidence="10">
    <location>
        <position position="286"/>
    </location>
    <ligand>
        <name>thiamine diphosphate</name>
        <dbReference type="ChEBI" id="CHEBI:58937"/>
    </ligand>
</feature>
<dbReference type="Pfam" id="PF02779">
    <property type="entry name" value="Transket_pyr"/>
    <property type="match status" value="1"/>
</dbReference>
<dbReference type="GO" id="GO:0008661">
    <property type="term" value="F:1-deoxy-D-xylulose-5-phosphate synthase activity"/>
    <property type="evidence" value="ECO:0007669"/>
    <property type="project" value="UniProtKB-UniRule"/>
</dbReference>
<feature type="binding site" evidence="10">
    <location>
        <position position="74"/>
    </location>
    <ligand>
        <name>thiamine diphosphate</name>
        <dbReference type="ChEBI" id="CHEBI:58937"/>
    </ligand>
</feature>
<keyword evidence="5 10" id="KW-0479">Metal-binding</keyword>
<dbReference type="PROSITE" id="PS00801">
    <property type="entry name" value="TRANSKETOLASE_1"/>
    <property type="match status" value="1"/>
</dbReference>
<protein>
    <recommendedName>
        <fullName evidence="10">1-deoxy-D-xylulose-5-phosphate synthase</fullName>
        <ecNumber evidence="10">2.2.1.7</ecNumber>
    </recommendedName>
    <alternativeName>
        <fullName evidence="10">1-deoxyxylulose-5-phosphate synthase</fullName>
        <shortName evidence="10">DXP synthase</shortName>
        <shortName evidence="10">DXPS</shortName>
    </alternativeName>
</protein>
<dbReference type="CDD" id="cd02007">
    <property type="entry name" value="TPP_DXS"/>
    <property type="match status" value="1"/>
</dbReference>
<dbReference type="PANTHER" id="PTHR43322:SF5">
    <property type="entry name" value="1-DEOXY-D-XYLULOSE-5-PHOSPHATE SYNTHASE, CHLOROPLASTIC"/>
    <property type="match status" value="1"/>
</dbReference>
<dbReference type="Gene3D" id="3.40.50.970">
    <property type="match status" value="2"/>
</dbReference>
<gene>
    <name evidence="10" type="primary">dxs</name>
    <name evidence="12" type="ORF">SAMN05192551_101164</name>
</gene>
<keyword evidence="4 10" id="KW-0808">Transferase</keyword>
<dbReference type="EMBL" id="FOQA01000001">
    <property type="protein sequence ID" value="SFH48464.1"/>
    <property type="molecule type" value="Genomic_DNA"/>
</dbReference>
<comment type="function">
    <text evidence="10">Catalyzes the acyloin condensation reaction between C atoms 2 and 3 of pyruvate and glyceraldehyde 3-phosphate to yield 1-deoxy-D-xylulose-5-phosphate (DXP).</text>
</comment>
<evidence type="ECO:0000313" key="13">
    <source>
        <dbReference type="Proteomes" id="UP000199287"/>
    </source>
</evidence>
<evidence type="ECO:0000256" key="5">
    <source>
        <dbReference type="ARBA" id="ARBA00022723"/>
    </source>
</evidence>